<keyword evidence="2" id="KW-1185">Reference proteome</keyword>
<sequence length="405" mass="45966">MNYSKGQNDSIVKDFQAGKFYLFKANVSYSPFPKFTLSCEPTTPNPELEYSWSVPKFISDAIDQVRIDIVIKDGTVTHFTRPVLPDNDRYSIHFDIRFEWQKKGYVGVASEKELIEKLNRLITSYMSRSHVINPVEEIEAIFTFVDNSLSNKQETKMKDIVATLEDLNAPHLAVTSVLTNYRRSKDNNVSPIAYSITFDDARDVIGSSAVRKDVELSFGEDGSLYAEYSVERIGGNRDKVILSICFPPVKPPNDTIFNKMINKLPQLIGHFIRKLNSGASGQVQQVSLITLTRALVSLIKEKMISVPKLDLSFTEQTLRQYVKDWDDGKSVSHAVGWNRKDIFTATYCATITLSELSNTQVDIALDALKERIPAMKESKPAQIFHISPEYTKYGFTFTFSYYYGD</sequence>
<dbReference type="EMBL" id="MW394391">
    <property type="protein sequence ID" value="QQV92065.1"/>
    <property type="molecule type" value="Genomic_DNA"/>
</dbReference>
<evidence type="ECO:0000313" key="2">
    <source>
        <dbReference type="Proteomes" id="UP000596381"/>
    </source>
</evidence>
<organism evidence="1 2">
    <name type="scientific">Klebsiella phage vB_KpM_FBKp24</name>
    <dbReference type="NCBI Taxonomy" id="2801834"/>
    <lineage>
        <taxon>Viruses</taxon>
        <taxon>Duplodnaviria</taxon>
        <taxon>Heunggongvirae</taxon>
        <taxon>Uroviricota</taxon>
        <taxon>Caudoviricetes</taxon>
        <taxon>Chimalliviridae</taxon>
        <taxon>Maaswegvirus</taxon>
        <taxon>Maaswegvirus Kp24</taxon>
    </lineage>
</organism>
<accession>A0A7U0J675</accession>
<proteinExistence type="predicted"/>
<reference evidence="1 2" key="1">
    <citation type="submission" date="2020-12" db="EMBL/GenBank/DDBJ databases">
        <title>Genomic characterization of four novel bacteriophages infecting Klebsiella pneumoniae.</title>
        <authorList>
            <person name="Estrada Bonilla B."/>
            <person name="Costa A.R."/>
            <person name="van Rossum T."/>
            <person name="Hagedoorn S."/>
            <person name="Wallinga H."/>
            <person name="Xiao M."/>
            <person name="Song W."/>
            <person name="Haas P.-J."/>
            <person name="Nobrega F.L."/>
            <person name="Brouns S.J.J."/>
        </authorList>
    </citation>
    <scope>NUCLEOTIDE SEQUENCE [LARGE SCALE GENOMIC DNA]</scope>
</reference>
<protein>
    <submittedName>
        <fullName evidence="1">Uncharacterized protein</fullName>
    </submittedName>
</protein>
<evidence type="ECO:0000313" key="1">
    <source>
        <dbReference type="EMBL" id="QQV92065.1"/>
    </source>
</evidence>
<dbReference type="Proteomes" id="UP000596381">
    <property type="component" value="Segment"/>
</dbReference>
<name>A0A7U0J675_9CAUD</name>
<gene>
    <name evidence="1" type="ORF">vBKpMFBKp24_247</name>
</gene>